<feature type="non-terminal residue" evidence="2">
    <location>
        <position position="1"/>
    </location>
</feature>
<name>Q2EGN6_ICTPU</name>
<dbReference type="AlphaFoldDB" id="Q2EGN6"/>
<feature type="compositionally biased region" description="Basic and acidic residues" evidence="1">
    <location>
        <begin position="53"/>
        <end position="66"/>
    </location>
</feature>
<proteinExistence type="evidence at transcript level"/>
<organism evidence="2">
    <name type="scientific">Ictalurus punctatus</name>
    <name type="common">Channel catfish</name>
    <name type="synonym">Silurus punctatus</name>
    <dbReference type="NCBI Taxonomy" id="7998"/>
    <lineage>
        <taxon>Eukaryota</taxon>
        <taxon>Metazoa</taxon>
        <taxon>Chordata</taxon>
        <taxon>Craniata</taxon>
        <taxon>Vertebrata</taxon>
        <taxon>Euteleostomi</taxon>
        <taxon>Actinopterygii</taxon>
        <taxon>Neopterygii</taxon>
        <taxon>Teleostei</taxon>
        <taxon>Ostariophysi</taxon>
        <taxon>Siluriformes</taxon>
        <taxon>Ictaluridae</taxon>
        <taxon>Ictalurus</taxon>
    </lineage>
</organism>
<dbReference type="EMBL" id="DQ381274">
    <property type="protein sequence ID" value="ABD38681.1"/>
    <property type="molecule type" value="mRNA"/>
</dbReference>
<evidence type="ECO:0000256" key="1">
    <source>
        <dbReference type="SAM" id="MobiDB-lite"/>
    </source>
</evidence>
<sequence length="66" mass="7799">FRIESLFFKQPIILQEMDSYLELSNTSLKQDSSDYMPLGPTLSSSSANKRQRRREEREEKKTSKQN</sequence>
<feature type="region of interest" description="Disordered" evidence="1">
    <location>
        <begin position="30"/>
        <end position="66"/>
    </location>
</feature>
<reference evidence="2" key="1">
    <citation type="submission" date="2006-01" db="EMBL/GenBank/DDBJ databases">
        <title>Channel catfish gene expression after Edwardsiella ictaluri infection.</title>
        <authorList>
            <person name="Yeh H.-Y."/>
            <person name="Klesius P.H."/>
        </authorList>
    </citation>
    <scope>NUCLEOTIDE SEQUENCE</scope>
    <source>
        <tissue evidence="2">Ovary</tissue>
    </source>
</reference>
<protein>
    <submittedName>
        <fullName evidence="2">Uncharacterized protein</fullName>
    </submittedName>
</protein>
<accession>Q2EGN6</accession>
<evidence type="ECO:0000313" key="2">
    <source>
        <dbReference type="EMBL" id="ABD38681.1"/>
    </source>
</evidence>